<keyword evidence="7 9" id="KW-0234">DNA repair</keyword>
<dbReference type="SUPFAM" id="SSF53150">
    <property type="entry name" value="DNA repair protein MutS, domain II"/>
    <property type="match status" value="1"/>
</dbReference>
<dbReference type="Gene3D" id="3.40.50.300">
    <property type="entry name" value="P-loop containing nucleotide triphosphate hydrolases"/>
    <property type="match status" value="1"/>
</dbReference>
<dbReference type="NCBIfam" id="NF003810">
    <property type="entry name" value="PRK05399.1"/>
    <property type="match status" value="1"/>
</dbReference>
<dbReference type="SUPFAM" id="SSF48334">
    <property type="entry name" value="DNA repair protein MutS, domain III"/>
    <property type="match status" value="1"/>
</dbReference>
<dbReference type="CDD" id="cd03284">
    <property type="entry name" value="ABC_MutS1"/>
    <property type="match status" value="1"/>
</dbReference>
<dbReference type="Gene3D" id="3.40.1170.10">
    <property type="entry name" value="DNA repair protein MutS, domain I"/>
    <property type="match status" value="1"/>
</dbReference>
<dbReference type="HAMAP" id="MF_00096">
    <property type="entry name" value="MutS"/>
    <property type="match status" value="1"/>
</dbReference>
<dbReference type="SMART" id="SM00534">
    <property type="entry name" value="MUTSac"/>
    <property type="match status" value="1"/>
</dbReference>
<organism evidence="12 13">
    <name type="scientific">Desulfuromonas thiophila</name>
    <dbReference type="NCBI Taxonomy" id="57664"/>
    <lineage>
        <taxon>Bacteria</taxon>
        <taxon>Pseudomonadati</taxon>
        <taxon>Thermodesulfobacteriota</taxon>
        <taxon>Desulfuromonadia</taxon>
        <taxon>Desulfuromonadales</taxon>
        <taxon>Desulfuromonadaceae</taxon>
        <taxon>Desulfuromonas</taxon>
    </lineage>
</organism>
<comment type="function">
    <text evidence="8 9">This protein is involved in the repair of mismatches in DNA. It is possible that it carries out the mismatch recognition step. This protein has a weak ATPase activity.</text>
</comment>
<dbReference type="PROSITE" id="PS00486">
    <property type="entry name" value="DNA_MISMATCH_REPAIR_2"/>
    <property type="match status" value="1"/>
</dbReference>
<keyword evidence="5 9" id="KW-0067">ATP-binding</keyword>
<evidence type="ECO:0000256" key="8">
    <source>
        <dbReference type="ARBA" id="ARBA00024647"/>
    </source>
</evidence>
<dbReference type="PIRSF" id="PIRSF037677">
    <property type="entry name" value="DNA_mis_repair_Msh6"/>
    <property type="match status" value="1"/>
</dbReference>
<dbReference type="OrthoDB" id="9802448at2"/>
<name>A0A1G7EAU5_9BACT</name>
<feature type="binding site" evidence="9">
    <location>
        <begin position="621"/>
        <end position="628"/>
    </location>
    <ligand>
        <name>ATP</name>
        <dbReference type="ChEBI" id="CHEBI:30616"/>
    </ligand>
</feature>
<dbReference type="InterPro" id="IPR017261">
    <property type="entry name" value="DNA_mismatch_repair_MutS/MSH"/>
</dbReference>
<dbReference type="InterPro" id="IPR007860">
    <property type="entry name" value="DNA_mmatch_repair_MutS_con_dom"/>
</dbReference>
<reference evidence="13" key="1">
    <citation type="submission" date="2016-10" db="EMBL/GenBank/DDBJ databases">
        <authorList>
            <person name="Varghese N."/>
            <person name="Submissions S."/>
        </authorList>
    </citation>
    <scope>NUCLEOTIDE SEQUENCE [LARGE SCALE GENOMIC DNA]</scope>
    <source>
        <strain evidence="13">DSM 8987</strain>
    </source>
</reference>
<dbReference type="GO" id="GO:0140664">
    <property type="term" value="F:ATP-dependent DNA damage sensor activity"/>
    <property type="evidence" value="ECO:0007669"/>
    <property type="project" value="InterPro"/>
</dbReference>
<dbReference type="NCBIfam" id="TIGR01070">
    <property type="entry name" value="mutS1"/>
    <property type="match status" value="1"/>
</dbReference>
<dbReference type="Gene3D" id="1.10.1420.10">
    <property type="match status" value="2"/>
</dbReference>
<evidence type="ECO:0000313" key="13">
    <source>
        <dbReference type="Proteomes" id="UP000243205"/>
    </source>
</evidence>
<dbReference type="InterPro" id="IPR027417">
    <property type="entry name" value="P-loop_NTPase"/>
</dbReference>
<dbReference type="FunFam" id="1.10.1420.10:FF:000001">
    <property type="entry name" value="DNA mismatch repair protein MutS"/>
    <property type="match status" value="1"/>
</dbReference>
<dbReference type="GO" id="GO:0005524">
    <property type="term" value="F:ATP binding"/>
    <property type="evidence" value="ECO:0007669"/>
    <property type="project" value="UniProtKB-UniRule"/>
</dbReference>
<keyword evidence="13" id="KW-1185">Reference proteome</keyword>
<comment type="similarity">
    <text evidence="1 9 10">Belongs to the DNA mismatch repair MutS family.</text>
</comment>
<dbReference type="InterPro" id="IPR000432">
    <property type="entry name" value="DNA_mismatch_repair_MutS_C"/>
</dbReference>
<evidence type="ECO:0000256" key="7">
    <source>
        <dbReference type="ARBA" id="ARBA00023204"/>
    </source>
</evidence>
<feature type="domain" description="DNA mismatch repair proteins mutS family" evidence="11">
    <location>
        <begin position="695"/>
        <end position="711"/>
    </location>
</feature>
<dbReference type="InterPro" id="IPR005748">
    <property type="entry name" value="DNA_mismatch_repair_MutS"/>
</dbReference>
<dbReference type="Pfam" id="PF05192">
    <property type="entry name" value="MutS_III"/>
    <property type="match status" value="1"/>
</dbReference>
<keyword evidence="3 9" id="KW-0547">Nucleotide-binding</keyword>
<dbReference type="SMART" id="SM00533">
    <property type="entry name" value="MUTSd"/>
    <property type="match status" value="1"/>
</dbReference>
<dbReference type="GO" id="GO:0003684">
    <property type="term" value="F:damaged DNA binding"/>
    <property type="evidence" value="ECO:0007669"/>
    <property type="project" value="UniProtKB-UniRule"/>
</dbReference>
<dbReference type="InterPro" id="IPR045076">
    <property type="entry name" value="MutS"/>
</dbReference>
<dbReference type="GO" id="GO:0030983">
    <property type="term" value="F:mismatched DNA binding"/>
    <property type="evidence" value="ECO:0007669"/>
    <property type="project" value="InterPro"/>
</dbReference>
<evidence type="ECO:0000256" key="6">
    <source>
        <dbReference type="ARBA" id="ARBA00023125"/>
    </source>
</evidence>
<evidence type="ECO:0000256" key="9">
    <source>
        <dbReference type="HAMAP-Rule" id="MF_00096"/>
    </source>
</evidence>
<proteinExistence type="inferred from homology"/>
<dbReference type="InterPro" id="IPR036678">
    <property type="entry name" value="MutS_con_dom_sf"/>
</dbReference>
<dbReference type="PANTHER" id="PTHR11361">
    <property type="entry name" value="DNA MISMATCH REPAIR PROTEIN MUTS FAMILY MEMBER"/>
    <property type="match status" value="1"/>
</dbReference>
<dbReference type="SUPFAM" id="SSF55271">
    <property type="entry name" value="DNA repair protein MutS, domain I"/>
    <property type="match status" value="1"/>
</dbReference>
<dbReference type="SUPFAM" id="SSF52540">
    <property type="entry name" value="P-loop containing nucleoside triphosphate hydrolases"/>
    <property type="match status" value="1"/>
</dbReference>
<evidence type="ECO:0000256" key="2">
    <source>
        <dbReference type="ARBA" id="ARBA00021982"/>
    </source>
</evidence>
<evidence type="ECO:0000256" key="5">
    <source>
        <dbReference type="ARBA" id="ARBA00022840"/>
    </source>
</evidence>
<dbReference type="Pfam" id="PF01624">
    <property type="entry name" value="MutS_I"/>
    <property type="match status" value="1"/>
</dbReference>
<dbReference type="RefSeq" id="WP_092080176.1">
    <property type="nucleotide sequence ID" value="NZ_FNAQ01000019.1"/>
</dbReference>
<dbReference type="EMBL" id="FNAQ01000019">
    <property type="protein sequence ID" value="SDE60767.1"/>
    <property type="molecule type" value="Genomic_DNA"/>
</dbReference>
<evidence type="ECO:0000313" key="12">
    <source>
        <dbReference type="EMBL" id="SDE60767.1"/>
    </source>
</evidence>
<evidence type="ECO:0000256" key="3">
    <source>
        <dbReference type="ARBA" id="ARBA00022741"/>
    </source>
</evidence>
<dbReference type="FunFam" id="3.40.1170.10:FF:000001">
    <property type="entry name" value="DNA mismatch repair protein MutS"/>
    <property type="match status" value="1"/>
</dbReference>
<protein>
    <recommendedName>
        <fullName evidence="2 9">DNA mismatch repair protein MutS</fullName>
    </recommendedName>
</protein>
<dbReference type="FunFam" id="3.40.50.300:FF:000870">
    <property type="entry name" value="MutS protein homolog 4"/>
    <property type="match status" value="1"/>
</dbReference>
<keyword evidence="6 9" id="KW-0238">DNA-binding</keyword>
<dbReference type="Pfam" id="PF05190">
    <property type="entry name" value="MutS_IV"/>
    <property type="match status" value="1"/>
</dbReference>
<dbReference type="Gene3D" id="3.30.420.110">
    <property type="entry name" value="MutS, connector domain"/>
    <property type="match status" value="1"/>
</dbReference>
<dbReference type="InterPro" id="IPR007861">
    <property type="entry name" value="DNA_mismatch_repair_MutS_clamp"/>
</dbReference>
<sequence length="866" mass="96192">MAKQTPMMRQYLEIKSQYPDAILFFRLGDFYEMFLDDAVIAAKVLDIALTSRNKGAEEQIPLCGIPYHSAQPYLSRLVAAGHKVAICEQVEDPRMAKGIVRREVVRLVTPGTVLEPELLSADRNSYLLAISCSARQRYGLASLDLSTGQFRVTSAQHPEEVRRELLAIEARELLVAEGERATLVTRLALAPEQVASLATLPDGVFTAEEGAARLNACYGTSDLTVFGCADDEAAIAAAGAVLYYVEQTQKGQAAHLRPLTCYQIQDSMVLDEATRRNLELTQTLSGAQRKGSLLGALDRTLTAMGGRLLRQWLLRPLLDCQAIDARLDFIAQAIDQPRQRQQLRELLRTINDLERLLSRISMGSASARDLVALRNSCQPLPPLRQLCGELAGVLAARLHQQIDPLEDMAGLLARALADEPPAGLRDGGLIRDGYDQPLDELRQISRDGKGFIARLERQERERSGIASLKVRYNRVFGYYIDVPKTQLAKVPVDYQRKQTLANSERYFTPELKDYEDRVLGAEEAIAEREYQLFEELRQQIGAARQRIQATAEGLAALDVLLALADVAHERNYCRPRLHEGARLEIIAGRHPVVELLTGSDPFVSNDVLLDTDSHQLLMVTGPNMAGKSTFMRQVALITLMAQMGSFVPAQQAEIGLVDRIFTRVGASDNLARGQSTFMVEMSETAYILNHATPRSLILLDEIGRGTSTFDGISIAWAVAEYLHDNPQLAAKTLFATHYHELTDLSRTRKGIENFNIAVRQWQDQIVFLRTIVPGPASHSYGIQVAQLAGLPQPVIRRAKEILANLERGEYSDEGLPLLAQSQKSDRKTSAAPVDPLRQRLRQLDINRMTPLEALSCIHELCQLLDD</sequence>
<accession>A0A1G7EAU5</accession>
<evidence type="ECO:0000256" key="10">
    <source>
        <dbReference type="RuleBase" id="RU003756"/>
    </source>
</evidence>
<dbReference type="GO" id="GO:0005829">
    <property type="term" value="C:cytosol"/>
    <property type="evidence" value="ECO:0007669"/>
    <property type="project" value="TreeGrafter"/>
</dbReference>
<dbReference type="Proteomes" id="UP000243205">
    <property type="component" value="Unassembled WGS sequence"/>
</dbReference>
<dbReference type="Pfam" id="PF05188">
    <property type="entry name" value="MutS_II"/>
    <property type="match status" value="1"/>
</dbReference>
<evidence type="ECO:0000256" key="4">
    <source>
        <dbReference type="ARBA" id="ARBA00022763"/>
    </source>
</evidence>
<evidence type="ECO:0000259" key="11">
    <source>
        <dbReference type="PROSITE" id="PS00486"/>
    </source>
</evidence>
<evidence type="ECO:0000256" key="1">
    <source>
        <dbReference type="ARBA" id="ARBA00006271"/>
    </source>
</evidence>
<keyword evidence="4 9" id="KW-0227">DNA damage</keyword>
<dbReference type="InterPro" id="IPR007696">
    <property type="entry name" value="DNA_mismatch_repair_MutS_core"/>
</dbReference>
<dbReference type="STRING" id="57664.SAMN05661003_11910"/>
<gene>
    <name evidence="9" type="primary">mutS</name>
    <name evidence="12" type="ORF">SAMN05661003_11910</name>
</gene>
<dbReference type="InterPro" id="IPR036187">
    <property type="entry name" value="DNA_mismatch_repair_MutS_sf"/>
</dbReference>
<dbReference type="InterPro" id="IPR016151">
    <property type="entry name" value="DNA_mismatch_repair_MutS_N"/>
</dbReference>
<dbReference type="Pfam" id="PF00488">
    <property type="entry name" value="MutS_V"/>
    <property type="match status" value="1"/>
</dbReference>
<dbReference type="InterPro" id="IPR007695">
    <property type="entry name" value="DNA_mismatch_repair_MutS-lik_N"/>
</dbReference>
<dbReference type="PANTHER" id="PTHR11361:SF34">
    <property type="entry name" value="DNA MISMATCH REPAIR PROTEIN MSH1, MITOCHONDRIAL"/>
    <property type="match status" value="1"/>
</dbReference>
<dbReference type="AlphaFoldDB" id="A0A1G7EAU5"/>
<dbReference type="GO" id="GO:0006298">
    <property type="term" value="P:mismatch repair"/>
    <property type="evidence" value="ECO:0007669"/>
    <property type="project" value="UniProtKB-UniRule"/>
</dbReference>